<dbReference type="eggNOG" id="ENOG5033ZPB">
    <property type="taxonomic scope" value="Bacteria"/>
</dbReference>
<protein>
    <submittedName>
        <fullName evidence="1">Uncharacterized protein</fullName>
    </submittedName>
</protein>
<proteinExistence type="predicted"/>
<keyword evidence="2" id="KW-1185">Reference proteome</keyword>
<evidence type="ECO:0000313" key="1">
    <source>
        <dbReference type="EMBL" id="ADU28895.1"/>
    </source>
</evidence>
<dbReference type="AlphaFoldDB" id="E6TYF7"/>
<reference evidence="1 2" key="1">
    <citation type="submission" date="2010-12" db="EMBL/GenBank/DDBJ databases">
        <title>Complete sequence of Bacillus cellulosilyticus DSM 2522.</title>
        <authorList>
            <consortium name="US DOE Joint Genome Institute"/>
            <person name="Lucas S."/>
            <person name="Copeland A."/>
            <person name="Lapidus A."/>
            <person name="Cheng J.-F."/>
            <person name="Bruce D."/>
            <person name="Goodwin L."/>
            <person name="Pitluck S."/>
            <person name="Chertkov O."/>
            <person name="Detter J.C."/>
            <person name="Han C."/>
            <person name="Tapia R."/>
            <person name="Land M."/>
            <person name="Hauser L."/>
            <person name="Jeffries C."/>
            <person name="Kyrpides N."/>
            <person name="Ivanova N."/>
            <person name="Mikhailova N."/>
            <person name="Brumm P."/>
            <person name="Mead D."/>
            <person name="Woyke T."/>
        </authorList>
    </citation>
    <scope>NUCLEOTIDE SEQUENCE [LARGE SCALE GENOMIC DNA]</scope>
    <source>
        <strain evidence="2">ATCC 21833 / DSM 2522 / FERM P-1141 / JCM 9156 / N-4</strain>
    </source>
</reference>
<dbReference type="EMBL" id="CP002394">
    <property type="protein sequence ID" value="ADU28895.1"/>
    <property type="molecule type" value="Genomic_DNA"/>
</dbReference>
<dbReference type="RefSeq" id="WP_013487236.1">
    <property type="nucleotide sequence ID" value="NC_014829.1"/>
</dbReference>
<dbReference type="OrthoDB" id="2960861at2"/>
<evidence type="ECO:0000313" key="2">
    <source>
        <dbReference type="Proteomes" id="UP000001401"/>
    </source>
</evidence>
<name>E6TYF7_EVAC2</name>
<dbReference type="STRING" id="649639.Bcell_0613"/>
<gene>
    <name evidence="1" type="ordered locus">Bcell_0613</name>
</gene>
<dbReference type="HOGENOM" id="CLU_878959_0_0_9"/>
<accession>E6TYF7</accession>
<organism evidence="1 2">
    <name type="scientific">Evansella cellulosilytica (strain ATCC 21833 / DSM 2522 / FERM P-1141 / JCM 9156 / N-4)</name>
    <name type="common">Bacillus cellulosilyticus</name>
    <dbReference type="NCBI Taxonomy" id="649639"/>
    <lineage>
        <taxon>Bacteria</taxon>
        <taxon>Bacillati</taxon>
        <taxon>Bacillota</taxon>
        <taxon>Bacilli</taxon>
        <taxon>Bacillales</taxon>
        <taxon>Bacillaceae</taxon>
        <taxon>Evansella</taxon>
    </lineage>
</organism>
<dbReference type="KEGG" id="bco:Bcell_0613"/>
<dbReference type="Proteomes" id="UP000001401">
    <property type="component" value="Chromosome"/>
</dbReference>
<sequence length="316" mass="36942" precursor="true">MKKWMLLITLLLLAIFLIWWWMSKAPVSSGIYPERQAGLIVIEIDEEERMVDFHLPVRWIKTQPWEQPPMIDDAILYNEKGEVIAHIEGEFILEIDERRNAWNRRNVPAIIPFSINGEKVIHETGEILYPLNDALYENYYVDRLELTFNDERLTFHMESTYKLHPLMEENDDIPNGEVESTMPLRDQDTETNIGFLVQLSGATIEDIMYWLPGMDENYIKNDMLVSEDAVMDDYLQGSASFEGENFSLPLELESNRALLFFPYTDKMVKEVEQSIIHTIPYFKISDTDGTYIIGGAGTIYPFDREKEWEELLILPK</sequence>